<proteinExistence type="predicted"/>
<sequence>MILGPLTDLHMASHPSSTSLKPFIPLWPSFSLPGPLATQTQPAMQTSARLHSQGNIQQHGEATTGNT</sequence>
<dbReference type="EMBL" id="KZ679015">
    <property type="protein sequence ID" value="PSS12434.1"/>
    <property type="molecule type" value="Genomic_DNA"/>
</dbReference>
<feature type="region of interest" description="Disordered" evidence="1">
    <location>
        <begin position="37"/>
        <end position="67"/>
    </location>
</feature>
<accession>A0A2T3AUV3</accession>
<reference evidence="2 3" key="1">
    <citation type="journal article" date="2018" name="New Phytol.">
        <title>Comparative genomics and transcriptomics depict ericoid mycorrhizal fungi as versatile saprotrophs and plant mutualists.</title>
        <authorList>
            <person name="Martino E."/>
            <person name="Morin E."/>
            <person name="Grelet G.A."/>
            <person name="Kuo A."/>
            <person name="Kohler A."/>
            <person name="Daghino S."/>
            <person name="Barry K.W."/>
            <person name="Cichocki N."/>
            <person name="Clum A."/>
            <person name="Dockter R.B."/>
            <person name="Hainaut M."/>
            <person name="Kuo R.C."/>
            <person name="LaButti K."/>
            <person name="Lindahl B.D."/>
            <person name="Lindquist E.A."/>
            <person name="Lipzen A."/>
            <person name="Khouja H.R."/>
            <person name="Magnuson J."/>
            <person name="Murat C."/>
            <person name="Ohm R.A."/>
            <person name="Singer S.W."/>
            <person name="Spatafora J.W."/>
            <person name="Wang M."/>
            <person name="Veneault-Fourrey C."/>
            <person name="Henrissat B."/>
            <person name="Grigoriev I.V."/>
            <person name="Martin F.M."/>
            <person name="Perotto S."/>
        </authorList>
    </citation>
    <scope>NUCLEOTIDE SEQUENCE [LARGE SCALE GENOMIC DNA]</scope>
    <source>
        <strain evidence="2 3">ATCC 22711</strain>
    </source>
</reference>
<dbReference type="RefSeq" id="XP_024718432.1">
    <property type="nucleotide sequence ID" value="XM_024869368.1"/>
</dbReference>
<evidence type="ECO:0000256" key="1">
    <source>
        <dbReference type="SAM" id="MobiDB-lite"/>
    </source>
</evidence>
<gene>
    <name evidence="2" type="ORF">M430DRAFT_68667</name>
</gene>
<organism evidence="2 3">
    <name type="scientific">Amorphotheca resinae ATCC 22711</name>
    <dbReference type="NCBI Taxonomy" id="857342"/>
    <lineage>
        <taxon>Eukaryota</taxon>
        <taxon>Fungi</taxon>
        <taxon>Dikarya</taxon>
        <taxon>Ascomycota</taxon>
        <taxon>Pezizomycotina</taxon>
        <taxon>Leotiomycetes</taxon>
        <taxon>Helotiales</taxon>
        <taxon>Amorphothecaceae</taxon>
        <taxon>Amorphotheca</taxon>
    </lineage>
</organism>
<name>A0A2T3AUV3_AMORE</name>
<dbReference type="Proteomes" id="UP000241818">
    <property type="component" value="Unassembled WGS sequence"/>
</dbReference>
<dbReference type="InParanoid" id="A0A2T3AUV3"/>
<feature type="non-terminal residue" evidence="2">
    <location>
        <position position="1"/>
    </location>
</feature>
<evidence type="ECO:0000313" key="2">
    <source>
        <dbReference type="EMBL" id="PSS12434.1"/>
    </source>
</evidence>
<keyword evidence="3" id="KW-1185">Reference proteome</keyword>
<dbReference type="AlphaFoldDB" id="A0A2T3AUV3"/>
<dbReference type="GeneID" id="36577449"/>
<evidence type="ECO:0000313" key="3">
    <source>
        <dbReference type="Proteomes" id="UP000241818"/>
    </source>
</evidence>
<protein>
    <submittedName>
        <fullName evidence="2">Uncharacterized protein</fullName>
    </submittedName>
</protein>